<accession>A0A0C2WMM9</accession>
<dbReference type="EMBL" id="KN818369">
    <property type="protein sequence ID" value="KIL57458.1"/>
    <property type="molecule type" value="Genomic_DNA"/>
</dbReference>
<evidence type="ECO:0000313" key="1">
    <source>
        <dbReference type="EMBL" id="KIL57458.1"/>
    </source>
</evidence>
<organism evidence="1 2">
    <name type="scientific">Amanita muscaria (strain Koide BX008)</name>
    <dbReference type="NCBI Taxonomy" id="946122"/>
    <lineage>
        <taxon>Eukaryota</taxon>
        <taxon>Fungi</taxon>
        <taxon>Dikarya</taxon>
        <taxon>Basidiomycota</taxon>
        <taxon>Agaricomycotina</taxon>
        <taxon>Agaricomycetes</taxon>
        <taxon>Agaricomycetidae</taxon>
        <taxon>Agaricales</taxon>
        <taxon>Pluteineae</taxon>
        <taxon>Amanitaceae</taxon>
        <taxon>Amanita</taxon>
    </lineage>
</organism>
<evidence type="ECO:0000313" key="2">
    <source>
        <dbReference type="Proteomes" id="UP000054549"/>
    </source>
</evidence>
<protein>
    <submittedName>
        <fullName evidence="1">Uncharacterized protein</fullName>
    </submittedName>
</protein>
<keyword evidence="2" id="KW-1185">Reference proteome</keyword>
<reference evidence="1 2" key="1">
    <citation type="submission" date="2014-04" db="EMBL/GenBank/DDBJ databases">
        <title>Evolutionary Origins and Diversification of the Mycorrhizal Mutualists.</title>
        <authorList>
            <consortium name="DOE Joint Genome Institute"/>
            <consortium name="Mycorrhizal Genomics Consortium"/>
            <person name="Kohler A."/>
            <person name="Kuo A."/>
            <person name="Nagy L.G."/>
            <person name="Floudas D."/>
            <person name="Copeland A."/>
            <person name="Barry K.W."/>
            <person name="Cichocki N."/>
            <person name="Veneault-Fourrey C."/>
            <person name="LaButti K."/>
            <person name="Lindquist E.A."/>
            <person name="Lipzen A."/>
            <person name="Lundell T."/>
            <person name="Morin E."/>
            <person name="Murat C."/>
            <person name="Riley R."/>
            <person name="Ohm R."/>
            <person name="Sun H."/>
            <person name="Tunlid A."/>
            <person name="Henrissat B."/>
            <person name="Grigoriev I.V."/>
            <person name="Hibbett D.S."/>
            <person name="Martin F."/>
        </authorList>
    </citation>
    <scope>NUCLEOTIDE SEQUENCE [LARGE SCALE GENOMIC DNA]</scope>
    <source>
        <strain evidence="1 2">Koide BX008</strain>
    </source>
</reference>
<dbReference type="InParanoid" id="A0A0C2WMM9"/>
<sequence length="139" mass="15470">MTLPIQLYMGSACRDCVYISHNPTLPGFQGMHVAHVHLFLSLRYECIKYPCALVSWFSVVGDEPCDQTGMWIVTPDVDGRGNPLMNVVHVDSIVRGAHLIGIVGKDRVPLQVTFANSLDAFSAFYVNNYIDHHAHELVS</sequence>
<proteinExistence type="predicted"/>
<dbReference type="STRING" id="946122.A0A0C2WMM9"/>
<dbReference type="AlphaFoldDB" id="A0A0C2WMM9"/>
<dbReference type="HOGENOM" id="CLU_006344_16_0_1"/>
<gene>
    <name evidence="1" type="ORF">M378DRAFT_188433</name>
</gene>
<dbReference type="OrthoDB" id="3187773at2759"/>
<name>A0A0C2WMM9_AMAMK</name>
<dbReference type="Proteomes" id="UP000054549">
    <property type="component" value="Unassembled WGS sequence"/>
</dbReference>